<name>A0A9N8VVD6_FUNMO</name>
<accession>A0A9N8VVD6</accession>
<organism evidence="3 4">
    <name type="scientific">Funneliformis mosseae</name>
    <name type="common">Endomycorrhizal fungus</name>
    <name type="synonym">Glomus mosseae</name>
    <dbReference type="NCBI Taxonomy" id="27381"/>
    <lineage>
        <taxon>Eukaryota</taxon>
        <taxon>Fungi</taxon>
        <taxon>Fungi incertae sedis</taxon>
        <taxon>Mucoromycota</taxon>
        <taxon>Glomeromycotina</taxon>
        <taxon>Glomeromycetes</taxon>
        <taxon>Glomerales</taxon>
        <taxon>Glomeraceae</taxon>
        <taxon>Funneliformis</taxon>
    </lineage>
</organism>
<dbReference type="EMBL" id="CAJVPP010000306">
    <property type="protein sequence ID" value="CAG8467724.1"/>
    <property type="molecule type" value="Genomic_DNA"/>
</dbReference>
<feature type="domain" description="TLDc" evidence="2">
    <location>
        <begin position="107"/>
        <end position="285"/>
    </location>
</feature>
<keyword evidence="4" id="KW-1185">Reference proteome</keyword>
<dbReference type="SMART" id="SM00584">
    <property type="entry name" value="TLDc"/>
    <property type="match status" value="1"/>
</dbReference>
<dbReference type="InterPro" id="IPR011333">
    <property type="entry name" value="SKP1/BTB/POZ_sf"/>
</dbReference>
<dbReference type="InterPro" id="IPR006571">
    <property type="entry name" value="TLDc_dom"/>
</dbReference>
<dbReference type="AlphaFoldDB" id="A0A9N8VVD6"/>
<dbReference type="SUPFAM" id="SSF54695">
    <property type="entry name" value="POZ domain"/>
    <property type="match status" value="1"/>
</dbReference>
<evidence type="ECO:0000313" key="3">
    <source>
        <dbReference type="EMBL" id="CAG8467724.1"/>
    </source>
</evidence>
<dbReference type="PANTHER" id="PTHR24410">
    <property type="entry name" value="HL07962P-RELATED"/>
    <property type="match status" value="1"/>
</dbReference>
<dbReference type="Pfam" id="PF00651">
    <property type="entry name" value="BTB"/>
    <property type="match status" value="1"/>
</dbReference>
<comment type="caution">
    <text evidence="3">The sequence shown here is derived from an EMBL/GenBank/DDBJ whole genome shotgun (WGS) entry which is preliminary data.</text>
</comment>
<evidence type="ECO:0000313" key="4">
    <source>
        <dbReference type="Proteomes" id="UP000789375"/>
    </source>
</evidence>
<feature type="domain" description="BTB" evidence="1">
    <location>
        <begin position="23"/>
        <end position="96"/>
    </location>
</feature>
<dbReference type="Gene3D" id="3.30.710.10">
    <property type="entry name" value="Potassium Channel Kv1.1, Chain A"/>
    <property type="match status" value="1"/>
</dbReference>
<dbReference type="InterPro" id="IPR051481">
    <property type="entry name" value="BTB-POZ/Galectin-3-binding"/>
</dbReference>
<sequence>MTSKFHAELSQELLLMLNSADDHNVVIQVGKDQNIKEFRAHSNILRARSPYFKSAFSSGWATKNNNIIEFKKPNINPKVFEMILNYIYAGEVDLTKQSVGKVQIESKIIKPKLASIIINWMNRKDAKAIRSKEDLLYKFNLIYRGSRDGIDNNSFRSNYNSQVPTLVLVKCQGSQKIFGGYSPIKFYNYDYGDQFTGSIDCFIFSFENNEDTQNMKLSRVNSQYYNYAIYEYYAYDDSYGFNFGCDFYTQGQCLYVNMNTGYYENNVFNNNNAYTIEEIEAFNITNTRK</sequence>
<proteinExistence type="predicted"/>
<dbReference type="CDD" id="cd18186">
    <property type="entry name" value="BTB_POZ_ZBTB_KLHL-like"/>
    <property type="match status" value="1"/>
</dbReference>
<reference evidence="3" key="1">
    <citation type="submission" date="2021-06" db="EMBL/GenBank/DDBJ databases">
        <authorList>
            <person name="Kallberg Y."/>
            <person name="Tangrot J."/>
            <person name="Rosling A."/>
        </authorList>
    </citation>
    <scope>NUCLEOTIDE SEQUENCE</scope>
    <source>
        <strain evidence="3">87-6 pot B 2015</strain>
    </source>
</reference>
<dbReference type="SMART" id="SM00225">
    <property type="entry name" value="BTB"/>
    <property type="match status" value="1"/>
</dbReference>
<dbReference type="InterPro" id="IPR000210">
    <property type="entry name" value="BTB/POZ_dom"/>
</dbReference>
<dbReference type="Proteomes" id="UP000789375">
    <property type="component" value="Unassembled WGS sequence"/>
</dbReference>
<dbReference type="PANTHER" id="PTHR24410:SF23">
    <property type="entry name" value="BTB DOMAIN-CONTAINING PROTEIN-RELATED"/>
    <property type="match status" value="1"/>
</dbReference>
<evidence type="ECO:0000259" key="2">
    <source>
        <dbReference type="PROSITE" id="PS51886"/>
    </source>
</evidence>
<evidence type="ECO:0000259" key="1">
    <source>
        <dbReference type="PROSITE" id="PS50097"/>
    </source>
</evidence>
<protein>
    <submittedName>
        <fullName evidence="3">2489_t:CDS:1</fullName>
    </submittedName>
</protein>
<dbReference type="Pfam" id="PF07534">
    <property type="entry name" value="TLD"/>
    <property type="match status" value="1"/>
</dbReference>
<dbReference type="PROSITE" id="PS51886">
    <property type="entry name" value="TLDC"/>
    <property type="match status" value="1"/>
</dbReference>
<gene>
    <name evidence="3" type="ORF">FMOSSE_LOCUS2358</name>
</gene>
<dbReference type="PROSITE" id="PS50097">
    <property type="entry name" value="BTB"/>
    <property type="match status" value="1"/>
</dbReference>